<dbReference type="PaxDb" id="73239-Q7RL54"/>
<protein>
    <submittedName>
        <fullName evidence="1">Uncharacterized protein</fullName>
    </submittedName>
</protein>
<gene>
    <name evidence="1" type="ORF">PY02692</name>
</gene>
<dbReference type="InParanoid" id="Q7RL54"/>
<dbReference type="EMBL" id="AABL01000742">
    <property type="protein sequence ID" value="EAA22173.1"/>
    <property type="molecule type" value="Genomic_DNA"/>
</dbReference>
<dbReference type="Proteomes" id="UP000008553">
    <property type="component" value="Unassembled WGS sequence"/>
</dbReference>
<name>Q7RL54_PLAYO</name>
<evidence type="ECO:0000313" key="1">
    <source>
        <dbReference type="EMBL" id="EAA22173.1"/>
    </source>
</evidence>
<reference evidence="1 2" key="1">
    <citation type="journal article" date="2002" name="Nature">
        <title>Genome sequence and comparative analysis of the model rodent malaria parasite Plasmodium yoelii yoelii.</title>
        <authorList>
            <person name="Carlton J.M."/>
            <person name="Angiuoli S.V."/>
            <person name="Suh B.B."/>
            <person name="Kooij T.W."/>
            <person name="Pertea M."/>
            <person name="Silva J.C."/>
            <person name="Ermolaeva M.D."/>
            <person name="Allen J.E."/>
            <person name="Selengut J.D."/>
            <person name="Koo H.L."/>
            <person name="Peterson J.D."/>
            <person name="Pop M."/>
            <person name="Kosack D.S."/>
            <person name="Shumway M.F."/>
            <person name="Bidwell S.L."/>
            <person name="Shallom S.J."/>
            <person name="van Aken S.E."/>
            <person name="Riedmuller S.B."/>
            <person name="Feldblyum T.V."/>
            <person name="Cho J.K."/>
            <person name="Quackenbush J."/>
            <person name="Sedegah M."/>
            <person name="Shoaibi A."/>
            <person name="Cummings L.M."/>
            <person name="Florens L."/>
            <person name="Yates J.R."/>
            <person name="Raine J.D."/>
            <person name="Sinden R.E."/>
            <person name="Harris M.A."/>
            <person name="Cunningham D.A."/>
            <person name="Preiser P.R."/>
            <person name="Bergman L.W."/>
            <person name="Vaidya A.B."/>
            <person name="van Lin L.H."/>
            <person name="Janse C.J."/>
            <person name="Waters A.P."/>
            <person name="Smith H.O."/>
            <person name="White O.R."/>
            <person name="Salzberg S.L."/>
            <person name="Venter J.C."/>
            <person name="Fraser C.M."/>
            <person name="Hoffman S.L."/>
            <person name="Gardner M.J."/>
            <person name="Carucci D.J."/>
        </authorList>
    </citation>
    <scope>NUCLEOTIDE SEQUENCE [LARGE SCALE GENOMIC DNA]</scope>
    <source>
        <strain evidence="1 2">17XNL</strain>
    </source>
</reference>
<proteinExistence type="predicted"/>
<accession>Q7RL54</accession>
<dbReference type="AlphaFoldDB" id="Q7RL54"/>
<sequence>MVRFRVAFWETRILCQVIVLFYVISVLG</sequence>
<keyword evidence="2" id="KW-1185">Reference proteome</keyword>
<evidence type="ECO:0000313" key="2">
    <source>
        <dbReference type="Proteomes" id="UP000008553"/>
    </source>
</evidence>
<comment type="caution">
    <text evidence="1">The sequence shown here is derived from an EMBL/GenBank/DDBJ whole genome shotgun (WGS) entry which is preliminary data.</text>
</comment>
<organism evidence="1 2">
    <name type="scientific">Plasmodium yoelii yoelii</name>
    <dbReference type="NCBI Taxonomy" id="73239"/>
    <lineage>
        <taxon>Eukaryota</taxon>
        <taxon>Sar</taxon>
        <taxon>Alveolata</taxon>
        <taxon>Apicomplexa</taxon>
        <taxon>Aconoidasida</taxon>
        <taxon>Haemosporida</taxon>
        <taxon>Plasmodiidae</taxon>
        <taxon>Plasmodium</taxon>
        <taxon>Plasmodium (Vinckeia)</taxon>
    </lineage>
</organism>